<reference evidence="18" key="3">
    <citation type="submission" date="2025-08" db="UniProtKB">
        <authorList>
            <consortium name="Ensembl"/>
        </authorList>
    </citation>
    <scope>IDENTIFICATION</scope>
</reference>
<dbReference type="FunFam" id="3.50.50.60:FF:000025">
    <property type="entry name" value="Dihydrolipoyl dehydrogenase"/>
    <property type="match status" value="1"/>
</dbReference>
<feature type="binding site" evidence="13">
    <location>
        <begin position="312"/>
        <end position="315"/>
    </location>
    <ligand>
        <name>FAD</name>
        <dbReference type="ChEBI" id="CHEBI:57692"/>
    </ligand>
</feature>
<dbReference type="Ensembl" id="ENSELUT00000070451.2">
    <property type="protein sequence ID" value="ENSELUP00000048570.1"/>
    <property type="gene ID" value="ENSELUG00000006023.3"/>
</dbReference>
<name>A0A6Q2X5L8_ESOLU</name>
<dbReference type="InterPro" id="IPR023753">
    <property type="entry name" value="FAD/NAD-binding_dom"/>
</dbReference>
<dbReference type="InterPro" id="IPR016156">
    <property type="entry name" value="FAD/NAD-linked_Rdtase_dimer_sf"/>
</dbReference>
<dbReference type="SUPFAM" id="SSF55424">
    <property type="entry name" value="FAD/NAD-linked reductases, dimerisation (C-terminal) domain"/>
    <property type="match status" value="1"/>
</dbReference>
<comment type="catalytic activity">
    <reaction evidence="11">
        <text>N(6)-[(R)-dihydrolipoyl]-L-lysyl-[protein] + NAD(+) = N(6)-[(R)-lipoyl]-L-lysyl-[protein] + NADH + H(+)</text>
        <dbReference type="Rhea" id="RHEA:15045"/>
        <dbReference type="Rhea" id="RHEA-COMP:10474"/>
        <dbReference type="Rhea" id="RHEA-COMP:10475"/>
        <dbReference type="ChEBI" id="CHEBI:15378"/>
        <dbReference type="ChEBI" id="CHEBI:57540"/>
        <dbReference type="ChEBI" id="CHEBI:57945"/>
        <dbReference type="ChEBI" id="CHEBI:83099"/>
        <dbReference type="ChEBI" id="CHEBI:83100"/>
        <dbReference type="EC" id="1.8.1.4"/>
    </reaction>
</comment>
<evidence type="ECO:0000256" key="3">
    <source>
        <dbReference type="ARBA" id="ARBA00016193"/>
    </source>
</evidence>
<dbReference type="PROSITE" id="PS00076">
    <property type="entry name" value="PYRIDINE_REDOX_1"/>
    <property type="match status" value="1"/>
</dbReference>
<dbReference type="Pfam" id="PF07992">
    <property type="entry name" value="Pyr_redox_2"/>
    <property type="match status" value="1"/>
</dbReference>
<dbReference type="PANTHER" id="PTHR22912">
    <property type="entry name" value="DISULFIDE OXIDOREDUCTASE"/>
    <property type="match status" value="1"/>
</dbReference>
<evidence type="ECO:0000256" key="14">
    <source>
        <dbReference type="PIRSR" id="PIRSR000350-4"/>
    </source>
</evidence>
<keyword evidence="4 15" id="KW-0285">Flavoprotein</keyword>
<evidence type="ECO:0000256" key="7">
    <source>
        <dbReference type="ARBA" id="ARBA00023027"/>
    </source>
</evidence>
<dbReference type="PIRSF" id="PIRSF000350">
    <property type="entry name" value="Mercury_reductase_MerA"/>
    <property type="match status" value="1"/>
</dbReference>
<dbReference type="PRINTS" id="PR00411">
    <property type="entry name" value="PNDRDTASEI"/>
</dbReference>
<evidence type="ECO:0000256" key="12">
    <source>
        <dbReference type="PIRSR" id="PIRSR000350-2"/>
    </source>
</evidence>
<dbReference type="GO" id="GO:0045254">
    <property type="term" value="C:pyruvate dehydrogenase complex"/>
    <property type="evidence" value="ECO:0007669"/>
    <property type="project" value="UniProtKB-ARBA"/>
</dbReference>
<dbReference type="Proteomes" id="UP000265140">
    <property type="component" value="Chromosome 19"/>
</dbReference>
<feature type="binding site" evidence="13">
    <location>
        <position position="194"/>
    </location>
    <ligand>
        <name>NAD(+)</name>
        <dbReference type="ChEBI" id="CHEBI:57540"/>
    </ligand>
</feature>
<dbReference type="GO" id="GO:0005739">
    <property type="term" value="C:mitochondrion"/>
    <property type="evidence" value="ECO:0007669"/>
    <property type="project" value="TreeGrafter"/>
</dbReference>
<keyword evidence="7 13" id="KW-0520">NAD</keyword>
<feature type="binding site" evidence="13">
    <location>
        <position position="306"/>
    </location>
    <ligand>
        <name>FAD</name>
        <dbReference type="ChEBI" id="CHEBI:57692"/>
    </ligand>
</feature>
<sequence>MQSWNQVYRTLAARSHQLPNRLQGATVLSVRTYADKAQIEADVTVVGSGPGGYVAAIKASQLGFKTVCVEKNATLGGTCLNVGCIPSKALLNNSFLYHQAHGKDFESRGIEITGLTLNLEKMMSQKSGAVKALTGGIAHLFKQNKVDEDTVVSSTGALELKKVPEHLIVIGAGVIGVELGSVWQRLGSTVTAVEFLGHVGGMGIDMEISKNFQRILQKQGIKFKLGTKVMGATKRPDGKIDVAVEAAAGGKNETLTCDVLLVCIGRRPYTKNLGLETVGLELDNRGRIPVNNRFQTKVPSIYAIGDVIAGPMLAHKAEDEGIICVEGMAGGAVHIDYNCVPSVVYTHPEVAWVGKTEEQLKEEGIPYKVGKFPFAANSRAKTNADTDGLVKILGHKETDRILGAHILGSGAGEIINEAALAMEYGASCEDVARVCHAHPTVSEAFREANLAASFGKAINF</sequence>
<dbReference type="InterPro" id="IPR036188">
    <property type="entry name" value="FAD/NAD-bd_sf"/>
</dbReference>
<dbReference type="Gene3D" id="3.50.50.60">
    <property type="entry name" value="FAD/NAD(P)-binding domain"/>
    <property type="match status" value="3"/>
</dbReference>
<keyword evidence="9 15" id="KW-0676">Redox-active center</keyword>
<evidence type="ECO:0000256" key="2">
    <source>
        <dbReference type="ARBA" id="ARBA00012608"/>
    </source>
</evidence>
<evidence type="ECO:0000313" key="18">
    <source>
        <dbReference type="Ensembl" id="ENSELUP00000048570.1"/>
    </source>
</evidence>
<reference evidence="19" key="1">
    <citation type="journal article" date="2014" name="PLoS ONE">
        <title>The genome and linkage map of the northern pike (Esox lucius): conserved synteny revealed between the salmonid sister group and the Neoteleostei.</title>
        <authorList>
            <person name="Rondeau E.B."/>
            <person name="Minkley D.R."/>
            <person name="Leong J.S."/>
            <person name="Messmer A.M."/>
            <person name="Jantzen J.R."/>
            <person name="von Schalburg K.R."/>
            <person name="Lemon C."/>
            <person name="Bird N.H."/>
            <person name="Koop B.F."/>
        </authorList>
    </citation>
    <scope>NUCLEOTIDE SEQUENCE</scope>
</reference>
<proteinExistence type="inferred from homology"/>
<comment type="cofactor">
    <cofactor evidence="13">
        <name>FAD</name>
        <dbReference type="ChEBI" id="CHEBI:57692"/>
    </cofactor>
    <text evidence="13">Binds 1 FAD per subunit.</text>
</comment>
<evidence type="ECO:0000256" key="6">
    <source>
        <dbReference type="ARBA" id="ARBA00023002"/>
    </source>
</evidence>
<evidence type="ECO:0000256" key="9">
    <source>
        <dbReference type="ARBA" id="ARBA00023284"/>
    </source>
</evidence>
<keyword evidence="13" id="KW-0547">Nucleotide-binding</keyword>
<dbReference type="Gene3D" id="3.30.390.30">
    <property type="match status" value="1"/>
</dbReference>
<dbReference type="GO" id="GO:0006103">
    <property type="term" value="P:2-oxoglutarate metabolic process"/>
    <property type="evidence" value="ECO:0007669"/>
    <property type="project" value="TreeGrafter"/>
</dbReference>
<evidence type="ECO:0000259" key="16">
    <source>
        <dbReference type="Pfam" id="PF02852"/>
    </source>
</evidence>
<reference evidence="18" key="4">
    <citation type="submission" date="2025-09" db="UniProtKB">
        <authorList>
            <consortium name="Ensembl"/>
        </authorList>
    </citation>
    <scope>IDENTIFICATION</scope>
</reference>
<accession>A0A6Q2X5L8</accession>
<evidence type="ECO:0000256" key="5">
    <source>
        <dbReference type="ARBA" id="ARBA00022827"/>
    </source>
</evidence>
<dbReference type="InterPro" id="IPR050151">
    <property type="entry name" value="Class-I_Pyr_Nuc-Dis_Oxidored"/>
</dbReference>
<feature type="domain" description="Pyridine nucleotide-disulphide oxidoreductase dimerisation" evidence="16">
    <location>
        <begin position="340"/>
        <end position="448"/>
    </location>
</feature>
<reference evidence="18" key="2">
    <citation type="submission" date="2020-02" db="EMBL/GenBank/DDBJ databases">
        <title>Esox lucius (northern pike) genome, fEsoLuc1, primary haplotype.</title>
        <authorList>
            <person name="Myers G."/>
            <person name="Karagic N."/>
            <person name="Meyer A."/>
            <person name="Pippel M."/>
            <person name="Reichard M."/>
            <person name="Winkler S."/>
            <person name="Tracey A."/>
            <person name="Sims Y."/>
            <person name="Howe K."/>
            <person name="Rhie A."/>
            <person name="Formenti G."/>
            <person name="Durbin R."/>
            <person name="Fedrigo O."/>
            <person name="Jarvis E.D."/>
        </authorList>
    </citation>
    <scope>NUCLEOTIDE SEQUENCE [LARGE SCALE GENOMIC DNA]</scope>
</reference>
<evidence type="ECO:0000313" key="19">
    <source>
        <dbReference type="Proteomes" id="UP000265140"/>
    </source>
</evidence>
<dbReference type="GO" id="GO:0050660">
    <property type="term" value="F:flavin adenine dinucleotide binding"/>
    <property type="evidence" value="ECO:0007669"/>
    <property type="project" value="TreeGrafter"/>
</dbReference>
<keyword evidence="8" id="KW-1015">Disulfide bond</keyword>
<keyword evidence="6 15" id="KW-0560">Oxidoreductase</keyword>
<dbReference type="SUPFAM" id="SSF51905">
    <property type="entry name" value="FAD/NAD(P)-binding domain"/>
    <property type="match status" value="1"/>
</dbReference>
<feature type="disulfide bond" description="Redox-active" evidence="14">
    <location>
        <begin position="79"/>
        <end position="84"/>
    </location>
</feature>
<dbReference type="InterPro" id="IPR004099">
    <property type="entry name" value="Pyr_nucl-diS_OxRdtase_dimer"/>
</dbReference>
<dbReference type="PANTHER" id="PTHR22912:SF151">
    <property type="entry name" value="DIHYDROLIPOYL DEHYDROGENASE, MITOCHONDRIAL"/>
    <property type="match status" value="1"/>
</dbReference>
<evidence type="ECO:0000256" key="15">
    <source>
        <dbReference type="RuleBase" id="RU003691"/>
    </source>
</evidence>
<feature type="binding site" evidence="13">
    <location>
        <begin position="171"/>
        <end position="178"/>
    </location>
    <ligand>
        <name>NAD(+)</name>
        <dbReference type="ChEBI" id="CHEBI:57540"/>
    </ligand>
</feature>
<feature type="binding site" evidence="13">
    <location>
        <position position="88"/>
    </location>
    <ligand>
        <name>FAD</name>
        <dbReference type="ChEBI" id="CHEBI:57692"/>
    </ligand>
</feature>
<protein>
    <recommendedName>
        <fullName evidence="3">Dihydrolipoyl dehydrogenase, mitochondrial</fullName>
        <ecNumber evidence="2">1.8.1.4</ecNumber>
    </recommendedName>
    <alternativeName>
        <fullName evidence="10">Dihydrolipoamide dehydrogenase</fullName>
    </alternativeName>
</protein>
<evidence type="ECO:0000256" key="11">
    <source>
        <dbReference type="ARBA" id="ARBA00049187"/>
    </source>
</evidence>
<dbReference type="GeneTree" id="ENSGT00550000074844"/>
<feature type="active site" description="Proton acceptor" evidence="12">
    <location>
        <position position="438"/>
    </location>
</feature>
<comment type="similarity">
    <text evidence="1 15">Belongs to the class-I pyridine nucleotide-disulfide oxidoreductase family.</text>
</comment>
<dbReference type="Pfam" id="PF02852">
    <property type="entry name" value="Pyr_redox_dim"/>
    <property type="match status" value="1"/>
</dbReference>
<evidence type="ECO:0000256" key="8">
    <source>
        <dbReference type="ARBA" id="ARBA00023157"/>
    </source>
</evidence>
<evidence type="ECO:0000259" key="17">
    <source>
        <dbReference type="Pfam" id="PF07992"/>
    </source>
</evidence>
<dbReference type="InterPro" id="IPR012999">
    <property type="entry name" value="Pyr_OxRdtase_I_AS"/>
</dbReference>
<evidence type="ECO:0000256" key="4">
    <source>
        <dbReference type="ARBA" id="ARBA00022630"/>
    </source>
</evidence>
<dbReference type="Bgee" id="ENSELUG00000006023">
    <property type="expression patterns" value="Expressed in heart and 14 other cell types or tissues"/>
</dbReference>
<feature type="domain" description="FAD/NAD(P)-binding" evidence="17">
    <location>
        <begin position="42"/>
        <end position="321"/>
    </location>
</feature>
<dbReference type="InterPro" id="IPR001100">
    <property type="entry name" value="Pyr_nuc-diS_OxRdtase"/>
</dbReference>
<dbReference type="GO" id="GO:0045333">
    <property type="term" value="P:cellular respiration"/>
    <property type="evidence" value="ECO:0007669"/>
    <property type="project" value="UniProtKB-ARBA"/>
</dbReference>
<organism evidence="18 19">
    <name type="scientific">Esox lucius</name>
    <name type="common">Northern pike</name>
    <dbReference type="NCBI Taxonomy" id="8010"/>
    <lineage>
        <taxon>Eukaryota</taxon>
        <taxon>Metazoa</taxon>
        <taxon>Chordata</taxon>
        <taxon>Craniata</taxon>
        <taxon>Vertebrata</taxon>
        <taxon>Euteleostomi</taxon>
        <taxon>Actinopterygii</taxon>
        <taxon>Neopterygii</taxon>
        <taxon>Teleostei</taxon>
        <taxon>Protacanthopterygii</taxon>
        <taxon>Esociformes</taxon>
        <taxon>Esocidae</taxon>
        <taxon>Esox</taxon>
    </lineage>
</organism>
<evidence type="ECO:0000256" key="13">
    <source>
        <dbReference type="PIRSR" id="PIRSR000350-3"/>
    </source>
</evidence>
<dbReference type="GO" id="GO:0045252">
    <property type="term" value="C:oxoglutarate dehydrogenase complex"/>
    <property type="evidence" value="ECO:0007669"/>
    <property type="project" value="TreeGrafter"/>
</dbReference>
<dbReference type="FunFam" id="3.30.390.30:FF:000001">
    <property type="entry name" value="Dihydrolipoyl dehydrogenase"/>
    <property type="match status" value="1"/>
</dbReference>
<dbReference type="GO" id="GO:0004148">
    <property type="term" value="F:dihydrolipoyl dehydrogenase (NADH) activity"/>
    <property type="evidence" value="ECO:0007669"/>
    <property type="project" value="UniProtKB-EC"/>
</dbReference>
<dbReference type="PRINTS" id="PR00368">
    <property type="entry name" value="FADPNR"/>
</dbReference>
<evidence type="ECO:0000256" key="1">
    <source>
        <dbReference type="ARBA" id="ARBA00007532"/>
    </source>
</evidence>
<evidence type="ECO:0000256" key="10">
    <source>
        <dbReference type="ARBA" id="ARBA00031281"/>
    </source>
</evidence>
<keyword evidence="19" id="KW-1185">Reference proteome</keyword>
<dbReference type="AlphaFoldDB" id="A0A6Q2X5L8"/>
<dbReference type="EC" id="1.8.1.4" evidence="2"/>
<feature type="binding site" evidence="13">
    <location>
        <position position="265"/>
    </location>
    <ligand>
        <name>NAD(+)</name>
        <dbReference type="ChEBI" id="CHEBI:57540"/>
    </ligand>
</feature>
<keyword evidence="5 13" id="KW-0274">FAD</keyword>